<dbReference type="Gene3D" id="3.50.30.30">
    <property type="match status" value="1"/>
</dbReference>
<keyword evidence="1" id="KW-0812">Transmembrane</keyword>
<evidence type="ECO:0000313" key="3">
    <source>
        <dbReference type="Proteomes" id="UP000005408"/>
    </source>
</evidence>
<dbReference type="OrthoDB" id="5841748at2759"/>
<protein>
    <submittedName>
        <fullName evidence="2">Uncharacterized protein</fullName>
    </submittedName>
</protein>
<dbReference type="Proteomes" id="UP000005408">
    <property type="component" value="Unassembled WGS sequence"/>
</dbReference>
<evidence type="ECO:0000313" key="2">
    <source>
        <dbReference type="EnsemblMetazoa" id="G15457.1:cds"/>
    </source>
</evidence>
<reference evidence="2" key="1">
    <citation type="submission" date="2022-08" db="UniProtKB">
        <authorList>
            <consortium name="EnsemblMetazoa"/>
        </authorList>
    </citation>
    <scope>IDENTIFICATION</scope>
    <source>
        <strain evidence="2">05x7-T-G4-1.051#20</strain>
    </source>
</reference>
<dbReference type="SUPFAM" id="SSF47672">
    <property type="entry name" value="Transferrin receptor-like dimerisation domain"/>
    <property type="match status" value="1"/>
</dbReference>
<sequence>MATPKSMKSFRSWSSVDSVDPNDVRRLCDTEAGPSARKPAGRCVSTWTFSLVVLIISVFLLVGLFVGYYIHDGQIYTDKTPCDYTLRTDGFDADQLEMVHENVMYLMSGRRITDTAGKMTSVITQKSGESSDKRMVTYIHETLKNLRLDKVETAQYTVEVPSLDADNPSEITLSKSGDEVLVLKYGGKNSTEPLKKEGGSIVAIPGRARGHLVYGFYGRRQDIYHIKKSIISLKNCVLLLRLGEISIREKIRLASLESVSGILLYQDPADSAMSLHELESVAYELKDENFHVPVQLVTSSDSNRMLRELRDGGVIAPDEWASETGERSYLGINPNNATFPAAFVEMKVNVIYTQETISNVMGTIYGDMESDRFVVIGAVRDESVAGGSDLDLGTAHLLEMAQAFANIKFAEKWGPRRGVRFCSWGGGKSMKGLSEYIKANKYVFGEQTIAYIDLDLYIERSSTEKTVFEVASSPALHKLIQQVLHQVPHPEDKQFTIADWQYDQPVNPFVSHGNQMIRNTLHSQGTVVISVGYSVQQIKDGEETSAVLHDSEHHDQYHLAASRVISLLALQLMDDQQLPLNLGNYTKFIHDVFARSLVDLSNAQANVDIEMLSNSIDNLSRIGKAFQDFVSSDVNKGIPLGIRRMNDIKMGVDKILTSPPELRFTSPLLYDTAPDGSSQLLKEAIKTASITKKWDQVQQIVNAINRALQEVMSYLQLS</sequence>
<dbReference type="InterPro" id="IPR046450">
    <property type="entry name" value="PA_dom_sf"/>
</dbReference>
<dbReference type="PANTHER" id="PTHR10404:SF46">
    <property type="entry name" value="VACUOLAR PROTEIN SORTING-ASSOCIATED PROTEIN 70"/>
    <property type="match status" value="1"/>
</dbReference>
<dbReference type="InterPro" id="IPR036757">
    <property type="entry name" value="TFR-like_dimer_dom_sf"/>
</dbReference>
<name>A0A8W8IUG7_MAGGI</name>
<accession>A0A8W8IUG7</accession>
<dbReference type="PANTHER" id="PTHR10404">
    <property type="entry name" value="N-ACETYLATED-ALPHA-LINKED ACIDIC DIPEPTIDASE"/>
    <property type="match status" value="1"/>
</dbReference>
<organism evidence="2 3">
    <name type="scientific">Magallana gigas</name>
    <name type="common">Pacific oyster</name>
    <name type="synonym">Crassostrea gigas</name>
    <dbReference type="NCBI Taxonomy" id="29159"/>
    <lineage>
        <taxon>Eukaryota</taxon>
        <taxon>Metazoa</taxon>
        <taxon>Spiralia</taxon>
        <taxon>Lophotrochozoa</taxon>
        <taxon>Mollusca</taxon>
        <taxon>Bivalvia</taxon>
        <taxon>Autobranchia</taxon>
        <taxon>Pteriomorphia</taxon>
        <taxon>Ostreida</taxon>
        <taxon>Ostreoidea</taxon>
        <taxon>Ostreidae</taxon>
        <taxon>Magallana</taxon>
    </lineage>
</organism>
<dbReference type="InterPro" id="IPR039373">
    <property type="entry name" value="Peptidase_M28B"/>
</dbReference>
<keyword evidence="1" id="KW-1133">Transmembrane helix</keyword>
<keyword evidence="3" id="KW-1185">Reference proteome</keyword>
<proteinExistence type="predicted"/>
<dbReference type="Gene3D" id="3.40.630.10">
    <property type="entry name" value="Zn peptidases"/>
    <property type="match status" value="1"/>
</dbReference>
<dbReference type="OMA" id="FKYHIAV"/>
<dbReference type="EnsemblMetazoa" id="G15457.1">
    <property type="protein sequence ID" value="G15457.1:cds"/>
    <property type="gene ID" value="G15457"/>
</dbReference>
<dbReference type="GO" id="GO:0004180">
    <property type="term" value="F:carboxypeptidase activity"/>
    <property type="evidence" value="ECO:0007669"/>
    <property type="project" value="TreeGrafter"/>
</dbReference>
<dbReference type="AlphaFoldDB" id="A0A8W8IUG7"/>
<feature type="transmembrane region" description="Helical" evidence="1">
    <location>
        <begin position="47"/>
        <end position="70"/>
    </location>
</feature>
<keyword evidence="1" id="KW-0472">Membrane</keyword>
<dbReference type="SUPFAM" id="SSF53187">
    <property type="entry name" value="Zn-dependent exopeptidases"/>
    <property type="match status" value="1"/>
</dbReference>
<evidence type="ECO:0000256" key="1">
    <source>
        <dbReference type="SAM" id="Phobius"/>
    </source>
</evidence>
<dbReference type="SUPFAM" id="SSF52025">
    <property type="entry name" value="PA domain"/>
    <property type="match status" value="1"/>
</dbReference>